<gene>
    <name evidence="8" type="ORF">QM524_22135</name>
</gene>
<name>A0ABT6YEC5_9BACT</name>
<evidence type="ECO:0000313" key="8">
    <source>
        <dbReference type="EMBL" id="MDI9861938.1"/>
    </source>
</evidence>
<dbReference type="RefSeq" id="WP_283346273.1">
    <property type="nucleotide sequence ID" value="NZ_JASHIF010000024.1"/>
</dbReference>
<feature type="domain" description="SusD-like N-terminal" evidence="7">
    <location>
        <begin position="21"/>
        <end position="222"/>
    </location>
</feature>
<evidence type="ECO:0000256" key="5">
    <source>
        <dbReference type="ARBA" id="ARBA00023237"/>
    </source>
</evidence>
<evidence type="ECO:0000259" key="7">
    <source>
        <dbReference type="Pfam" id="PF14322"/>
    </source>
</evidence>
<dbReference type="PROSITE" id="PS51257">
    <property type="entry name" value="PROKAR_LIPOPROTEIN"/>
    <property type="match status" value="1"/>
</dbReference>
<evidence type="ECO:0000256" key="2">
    <source>
        <dbReference type="ARBA" id="ARBA00006275"/>
    </source>
</evidence>
<evidence type="ECO:0000256" key="3">
    <source>
        <dbReference type="ARBA" id="ARBA00022729"/>
    </source>
</evidence>
<dbReference type="InterPro" id="IPR033985">
    <property type="entry name" value="SusD-like_N"/>
</dbReference>
<evidence type="ECO:0000256" key="1">
    <source>
        <dbReference type="ARBA" id="ARBA00004442"/>
    </source>
</evidence>
<proteinExistence type="inferred from homology"/>
<comment type="similarity">
    <text evidence="2">Belongs to the SusD family.</text>
</comment>
<dbReference type="Pfam" id="PF07980">
    <property type="entry name" value="SusD_RagB"/>
    <property type="match status" value="1"/>
</dbReference>
<dbReference type="Gene3D" id="1.25.40.390">
    <property type="match status" value="1"/>
</dbReference>
<evidence type="ECO:0000313" key="9">
    <source>
        <dbReference type="Proteomes" id="UP001236507"/>
    </source>
</evidence>
<organism evidence="8 9">
    <name type="scientific">Flectobacillus roseus</name>
    <dbReference type="NCBI Taxonomy" id="502259"/>
    <lineage>
        <taxon>Bacteria</taxon>
        <taxon>Pseudomonadati</taxon>
        <taxon>Bacteroidota</taxon>
        <taxon>Cytophagia</taxon>
        <taxon>Cytophagales</taxon>
        <taxon>Flectobacillaceae</taxon>
        <taxon>Flectobacillus</taxon>
    </lineage>
</organism>
<accession>A0ABT6YEC5</accession>
<keyword evidence="5" id="KW-0998">Cell outer membrane</keyword>
<protein>
    <submittedName>
        <fullName evidence="8">RagB/SusD family nutrient uptake outer membrane protein</fullName>
    </submittedName>
</protein>
<keyword evidence="4" id="KW-0472">Membrane</keyword>
<dbReference type="Pfam" id="PF14322">
    <property type="entry name" value="SusD-like_3"/>
    <property type="match status" value="1"/>
</dbReference>
<keyword evidence="9" id="KW-1185">Reference proteome</keyword>
<evidence type="ECO:0000259" key="6">
    <source>
        <dbReference type="Pfam" id="PF07980"/>
    </source>
</evidence>
<feature type="domain" description="RagB/SusD" evidence="6">
    <location>
        <begin position="310"/>
        <end position="587"/>
    </location>
</feature>
<dbReference type="EMBL" id="JASHIF010000024">
    <property type="protein sequence ID" value="MDI9861938.1"/>
    <property type="molecule type" value="Genomic_DNA"/>
</dbReference>
<dbReference type="Proteomes" id="UP001236507">
    <property type="component" value="Unassembled WGS sequence"/>
</dbReference>
<dbReference type="InterPro" id="IPR011990">
    <property type="entry name" value="TPR-like_helical_dom_sf"/>
</dbReference>
<dbReference type="InterPro" id="IPR012944">
    <property type="entry name" value="SusD_RagB_dom"/>
</dbReference>
<comment type="subcellular location">
    <subcellularLocation>
        <location evidence="1">Cell outer membrane</location>
    </subcellularLocation>
</comment>
<keyword evidence="3" id="KW-0732">Signal</keyword>
<reference evidence="8 9" key="1">
    <citation type="submission" date="2023-05" db="EMBL/GenBank/DDBJ databases">
        <title>Novel species of genus Flectobacillus isolated from stream in China.</title>
        <authorList>
            <person name="Lu H."/>
        </authorList>
    </citation>
    <scope>NUCLEOTIDE SEQUENCE [LARGE SCALE GENOMIC DNA]</scope>
    <source>
        <strain evidence="8 9">KCTC 42575</strain>
    </source>
</reference>
<dbReference type="SUPFAM" id="SSF48452">
    <property type="entry name" value="TPR-like"/>
    <property type="match status" value="1"/>
</dbReference>
<comment type="caution">
    <text evidence="8">The sequence shown here is derived from an EMBL/GenBank/DDBJ whole genome shotgun (WGS) entry which is preliminary data.</text>
</comment>
<evidence type="ECO:0000256" key="4">
    <source>
        <dbReference type="ARBA" id="ARBA00023136"/>
    </source>
</evidence>
<sequence length="587" mass="66786">MKRITIFLLFIAGSMSISCEDFLDKQPDDMLTIDAVFTTRLEVEKYLANVYSYLPDPAEPYANYTPISDEGDFVWTTIGANSINTGNWGPTSIPYDRYSYYYKGIRAATVYINSVDKCLECEGVTPGINVRTRAEARALRAYYYAMLLNQYGPIVLLPNIIPVDASTSETTKPRNSYDECVKYIVDELDLAAKDLPTVTENVIDYGRVDKRAVMAIKARVLLYAASPLYNGNNQDYAGFKNADGKALITNNYDANKWKLAADAAKAVIDLMPNGLYKKMDASGKLDPYVSYRDVFIDRWNSEVIWGRSSVNTNKWTIHAAPRQMKGWNGLGVTQQMVDAYHMANGKRIDEAGSGYVETGLSTTDTKYTKALDWNMYLNREPRFYVSILYNHDTWVFTGASGTPIQLYATGASGKNGSHDHTETGYLLTKFVSPNSDVPNNRYTTQSWVYFRLAEMYLNYAEALNEYSPNSADIAKYVNLVRERAGIPALPTGLSQAEMRERIRHERRIELAFEEHRLFDVRRWKIAESTQGGPMYGMNVSKGTSFTDTEFYQRAVFETRVFEKKHYFWPIPQSEIDRNKQMVQNPGW</sequence>